<dbReference type="Gene3D" id="1.20.1250.20">
    <property type="entry name" value="MFS general substrate transporter like domains"/>
    <property type="match status" value="1"/>
</dbReference>
<dbReference type="OrthoDB" id="10021397at2759"/>
<evidence type="ECO:0000256" key="3">
    <source>
        <dbReference type="ARBA" id="ARBA00022692"/>
    </source>
</evidence>
<keyword evidence="5 7" id="KW-0472">Membrane</keyword>
<dbReference type="Pfam" id="PF07690">
    <property type="entry name" value="MFS_1"/>
    <property type="match status" value="1"/>
</dbReference>
<comment type="subcellular location">
    <subcellularLocation>
        <location evidence="1">Endomembrane system</location>
        <topology evidence="1">Multi-pass membrane protein</topology>
    </subcellularLocation>
</comment>
<dbReference type="AlphaFoldDB" id="A0A9P6KHV2"/>
<feature type="transmembrane region" description="Helical" evidence="7">
    <location>
        <begin position="326"/>
        <end position="349"/>
    </location>
</feature>
<evidence type="ECO:0000313" key="10">
    <source>
        <dbReference type="Proteomes" id="UP000780801"/>
    </source>
</evidence>
<name>A0A9P6KHV2_9FUNG</name>
<dbReference type="Proteomes" id="UP000780801">
    <property type="component" value="Unassembled WGS sequence"/>
</dbReference>
<dbReference type="GO" id="GO:0012505">
    <property type="term" value="C:endomembrane system"/>
    <property type="evidence" value="ECO:0007669"/>
    <property type="project" value="UniProtKB-SubCell"/>
</dbReference>
<accession>A0A9P6KHV2</accession>
<feature type="transmembrane region" description="Helical" evidence="7">
    <location>
        <begin position="62"/>
        <end position="85"/>
    </location>
</feature>
<dbReference type="PANTHER" id="PTHR23501:SF191">
    <property type="entry name" value="VACUOLAR BASIC AMINO ACID TRANSPORTER 4"/>
    <property type="match status" value="1"/>
</dbReference>
<dbReference type="GO" id="GO:0005886">
    <property type="term" value="C:plasma membrane"/>
    <property type="evidence" value="ECO:0007669"/>
    <property type="project" value="TreeGrafter"/>
</dbReference>
<feature type="transmembrane region" description="Helical" evidence="7">
    <location>
        <begin position="233"/>
        <end position="256"/>
    </location>
</feature>
<feature type="region of interest" description="Disordered" evidence="6">
    <location>
        <begin position="467"/>
        <end position="545"/>
    </location>
</feature>
<proteinExistence type="predicted"/>
<feature type="transmembrane region" description="Helical" evidence="7">
    <location>
        <begin position="300"/>
        <end position="320"/>
    </location>
</feature>
<comment type="caution">
    <text evidence="9">The sequence shown here is derived from an EMBL/GenBank/DDBJ whole genome shotgun (WGS) entry which is preliminary data.</text>
</comment>
<evidence type="ECO:0000313" key="9">
    <source>
        <dbReference type="EMBL" id="KAF9585312.1"/>
    </source>
</evidence>
<dbReference type="CDD" id="cd17502">
    <property type="entry name" value="MFS_Azr1_MDR_like"/>
    <property type="match status" value="1"/>
</dbReference>
<feature type="transmembrane region" description="Helical" evidence="7">
    <location>
        <begin position="193"/>
        <end position="213"/>
    </location>
</feature>
<dbReference type="InterPro" id="IPR020846">
    <property type="entry name" value="MFS_dom"/>
</dbReference>
<sequence>TEFMSSNKVELVFTCYVITFNAFQGLYGKVSNVFGRKPTVLFAITVFVIGSVLSGVSQSMTMFLACRTVTGIGAGGIFSLSNIIIADLVSLRDRGKYQGFISAVFAISALVGPVLGGAFVDKVTWRWCFWIQVAFAVITVPTLLIMLRLPRPKGDIWSKIKSIDWLGTFFMAIVAVFLLLPTNLGGNLYAWNSPLIITLYALAIPTIAAFLIVEAKHAKNPIVPPYLWKNRNVVTLLSINVFMGMTFWSLIFYLPIYFQIIEHETATAAGLTMIPLEAGIFISSNVAGILISKYGKYRPFIFLGTGIGVVGIGLCLVLAATSSKAIHVVVLLVCGLGIGQLFPSLIVAIQASVERKDLATVSALHNFFRMTGSGFGVAINGALFQNSLSSGLEARADIPEEYRLLATLSAQKIVDIPDEWRGSVEEIYLESMKTVFKATIPMAAMMFLLTFLLQHVRLSAKVIADQKPENADETMSPKGSDGGEHGYAMRSSDDDVRAMASGEKTEIMADEAEELKGTRGTKEEYEETKSAKRELTRENEKQEIV</sequence>
<keyword evidence="2" id="KW-0813">Transport</keyword>
<reference evidence="9" key="1">
    <citation type="journal article" date="2020" name="Fungal Divers.">
        <title>Resolving the Mortierellaceae phylogeny through synthesis of multi-gene phylogenetics and phylogenomics.</title>
        <authorList>
            <person name="Vandepol N."/>
            <person name="Liber J."/>
            <person name="Desiro A."/>
            <person name="Na H."/>
            <person name="Kennedy M."/>
            <person name="Barry K."/>
            <person name="Grigoriev I.V."/>
            <person name="Miller A.N."/>
            <person name="O'Donnell K."/>
            <person name="Stajich J.E."/>
            <person name="Bonito G."/>
        </authorList>
    </citation>
    <scope>NUCLEOTIDE SEQUENCE</scope>
    <source>
        <strain evidence="9">KOD1015</strain>
    </source>
</reference>
<keyword evidence="3 7" id="KW-0812">Transmembrane</keyword>
<evidence type="ECO:0000256" key="7">
    <source>
        <dbReference type="SAM" id="Phobius"/>
    </source>
</evidence>
<dbReference type="SUPFAM" id="SSF103473">
    <property type="entry name" value="MFS general substrate transporter"/>
    <property type="match status" value="1"/>
</dbReference>
<feature type="domain" description="Major facilitator superfamily (MFS) profile" evidence="8">
    <location>
        <begin position="1"/>
        <end position="458"/>
    </location>
</feature>
<dbReference type="PRINTS" id="PR01036">
    <property type="entry name" value="TCRTETB"/>
</dbReference>
<gene>
    <name evidence="9" type="ORF">BGW38_002951</name>
</gene>
<evidence type="ECO:0000256" key="5">
    <source>
        <dbReference type="ARBA" id="ARBA00023136"/>
    </source>
</evidence>
<dbReference type="InterPro" id="IPR036259">
    <property type="entry name" value="MFS_trans_sf"/>
</dbReference>
<feature type="transmembrane region" description="Helical" evidence="7">
    <location>
        <begin position="97"/>
        <end position="117"/>
    </location>
</feature>
<organism evidence="9 10">
    <name type="scientific">Lunasporangiospora selenospora</name>
    <dbReference type="NCBI Taxonomy" id="979761"/>
    <lineage>
        <taxon>Eukaryota</taxon>
        <taxon>Fungi</taxon>
        <taxon>Fungi incertae sedis</taxon>
        <taxon>Mucoromycota</taxon>
        <taxon>Mortierellomycotina</taxon>
        <taxon>Mortierellomycetes</taxon>
        <taxon>Mortierellales</taxon>
        <taxon>Mortierellaceae</taxon>
        <taxon>Lunasporangiospora</taxon>
    </lineage>
</organism>
<protein>
    <recommendedName>
        <fullName evidence="8">Major facilitator superfamily (MFS) profile domain-containing protein</fullName>
    </recommendedName>
</protein>
<feature type="transmembrane region" description="Helical" evidence="7">
    <location>
        <begin position="39"/>
        <end position="56"/>
    </location>
</feature>
<feature type="transmembrane region" description="Helical" evidence="7">
    <location>
        <begin position="129"/>
        <end position="150"/>
    </location>
</feature>
<keyword evidence="4 7" id="KW-1133">Transmembrane helix</keyword>
<evidence type="ECO:0000259" key="8">
    <source>
        <dbReference type="PROSITE" id="PS50850"/>
    </source>
</evidence>
<evidence type="ECO:0000256" key="4">
    <source>
        <dbReference type="ARBA" id="ARBA00022989"/>
    </source>
</evidence>
<feature type="non-terminal residue" evidence="9">
    <location>
        <position position="545"/>
    </location>
</feature>
<dbReference type="PANTHER" id="PTHR23501">
    <property type="entry name" value="MAJOR FACILITATOR SUPERFAMILY"/>
    <property type="match status" value="1"/>
</dbReference>
<dbReference type="PROSITE" id="PS50850">
    <property type="entry name" value="MFS"/>
    <property type="match status" value="1"/>
</dbReference>
<dbReference type="GO" id="GO:0022857">
    <property type="term" value="F:transmembrane transporter activity"/>
    <property type="evidence" value="ECO:0007669"/>
    <property type="project" value="InterPro"/>
</dbReference>
<dbReference type="InterPro" id="IPR011701">
    <property type="entry name" value="MFS"/>
</dbReference>
<keyword evidence="10" id="KW-1185">Reference proteome</keyword>
<evidence type="ECO:0000256" key="2">
    <source>
        <dbReference type="ARBA" id="ARBA00022448"/>
    </source>
</evidence>
<evidence type="ECO:0000256" key="6">
    <source>
        <dbReference type="SAM" id="MobiDB-lite"/>
    </source>
</evidence>
<dbReference type="EMBL" id="JAABOA010000208">
    <property type="protein sequence ID" value="KAF9585312.1"/>
    <property type="molecule type" value="Genomic_DNA"/>
</dbReference>
<feature type="compositionally biased region" description="Basic and acidic residues" evidence="6">
    <location>
        <begin position="514"/>
        <end position="545"/>
    </location>
</feature>
<dbReference type="Gene3D" id="1.20.1720.10">
    <property type="entry name" value="Multidrug resistance protein D"/>
    <property type="match status" value="1"/>
</dbReference>
<feature type="transmembrane region" description="Helical" evidence="7">
    <location>
        <begin position="162"/>
        <end position="181"/>
    </location>
</feature>
<feature type="transmembrane region" description="Helical" evidence="7">
    <location>
        <begin position="268"/>
        <end position="291"/>
    </location>
</feature>
<evidence type="ECO:0000256" key="1">
    <source>
        <dbReference type="ARBA" id="ARBA00004127"/>
    </source>
</evidence>
<feature type="compositionally biased region" description="Basic and acidic residues" evidence="6">
    <location>
        <begin position="491"/>
        <end position="507"/>
    </location>
</feature>